<keyword evidence="5 6" id="KW-0472">Membrane</keyword>
<dbReference type="Proteomes" id="UP001198182">
    <property type="component" value="Unassembled WGS sequence"/>
</dbReference>
<feature type="transmembrane region" description="Helical" evidence="6">
    <location>
        <begin position="103"/>
        <end position="123"/>
    </location>
</feature>
<dbReference type="PANTHER" id="PTHR32196">
    <property type="entry name" value="ABC TRANSPORTER PERMEASE PROTEIN YPHD-RELATED-RELATED"/>
    <property type="match status" value="1"/>
</dbReference>
<dbReference type="EMBL" id="JAJEQR010000021">
    <property type="protein sequence ID" value="MCC2231062.1"/>
    <property type="molecule type" value="Genomic_DNA"/>
</dbReference>
<proteinExistence type="predicted"/>
<dbReference type="RefSeq" id="WP_308453595.1">
    <property type="nucleotide sequence ID" value="NZ_JAJEQR010000021.1"/>
</dbReference>
<evidence type="ECO:0000313" key="7">
    <source>
        <dbReference type="EMBL" id="MCC2231062.1"/>
    </source>
</evidence>
<evidence type="ECO:0000313" key="8">
    <source>
        <dbReference type="Proteomes" id="UP001198182"/>
    </source>
</evidence>
<feature type="transmembrane region" description="Helical" evidence="6">
    <location>
        <begin position="299"/>
        <end position="317"/>
    </location>
</feature>
<reference evidence="7" key="1">
    <citation type="submission" date="2021-10" db="EMBL/GenBank/DDBJ databases">
        <title>Anaerobic single-cell dispensing facilitates the cultivation of human gut bacteria.</title>
        <authorList>
            <person name="Afrizal A."/>
        </authorList>
    </citation>
    <scope>NUCLEOTIDE SEQUENCE</scope>
    <source>
        <strain evidence="7">CLA-AA-H215</strain>
    </source>
</reference>
<comment type="caution">
    <text evidence="7">The sequence shown here is derived from an EMBL/GenBank/DDBJ whole genome shotgun (WGS) entry which is preliminary data.</text>
</comment>
<feature type="transmembrane region" description="Helical" evidence="6">
    <location>
        <begin position="222"/>
        <end position="244"/>
    </location>
</feature>
<evidence type="ECO:0000256" key="1">
    <source>
        <dbReference type="ARBA" id="ARBA00004651"/>
    </source>
</evidence>
<dbReference type="Pfam" id="PF02653">
    <property type="entry name" value="BPD_transp_2"/>
    <property type="match status" value="1"/>
</dbReference>
<keyword evidence="2" id="KW-1003">Cell membrane</keyword>
<feature type="transmembrane region" description="Helical" evidence="6">
    <location>
        <begin position="129"/>
        <end position="147"/>
    </location>
</feature>
<keyword evidence="4 6" id="KW-1133">Transmembrane helix</keyword>
<evidence type="ECO:0000256" key="6">
    <source>
        <dbReference type="SAM" id="Phobius"/>
    </source>
</evidence>
<protein>
    <submittedName>
        <fullName evidence="7">ABC transporter permease</fullName>
    </submittedName>
</protein>
<organism evidence="7 8">
    <name type="scientific">Hominifimenecus microfluidus</name>
    <dbReference type="NCBI Taxonomy" id="2885348"/>
    <lineage>
        <taxon>Bacteria</taxon>
        <taxon>Bacillati</taxon>
        <taxon>Bacillota</taxon>
        <taxon>Clostridia</taxon>
        <taxon>Lachnospirales</taxon>
        <taxon>Lachnospiraceae</taxon>
        <taxon>Hominifimenecus</taxon>
    </lineage>
</organism>
<gene>
    <name evidence="7" type="ORF">LKD81_08635</name>
</gene>
<dbReference type="InterPro" id="IPR001851">
    <property type="entry name" value="ABC_transp_permease"/>
</dbReference>
<dbReference type="AlphaFoldDB" id="A0AAE3E9L6"/>
<name>A0AAE3E9L6_9FIRM</name>
<sequence length="328" mass="35118">MERIKEKKQLLTDKEIRSILPVAGLTVCAILILAVSTDTFLSRQNLLNLFAKAASSQVMALGMALVLLSGYFDLTGGAVVVLSLVGCFRMLPPLHIFPAGTEIFGVLAVGILLGALSGTFVVYCKMPSLLTSLVLIQIFRGLAFKLLEGDKISEMSRPFRWIGTVVTSGGIPVAAILVLLLTVIMQVTLQKTVLGYHARGIGVNAEIAETAGVPVKKVVWKLYVFAGFFYGVSAILLAGRVGVISSSLADGQEMRVLAGVVLGGCSLSGGKGSFLGCYLGVLFLTIIDNAINLLNISSYWGQFLQGIIIFTAIWLDTRINYAGRRKRI</sequence>
<dbReference type="CDD" id="cd06579">
    <property type="entry name" value="TM_PBP1_transp_AraH_like"/>
    <property type="match status" value="1"/>
</dbReference>
<evidence type="ECO:0000256" key="5">
    <source>
        <dbReference type="ARBA" id="ARBA00023136"/>
    </source>
</evidence>
<accession>A0AAE3E9L6</accession>
<evidence type="ECO:0000256" key="2">
    <source>
        <dbReference type="ARBA" id="ARBA00022475"/>
    </source>
</evidence>
<feature type="transmembrane region" description="Helical" evidence="6">
    <location>
        <begin position="61"/>
        <end position="91"/>
    </location>
</feature>
<comment type="subcellular location">
    <subcellularLocation>
        <location evidence="1">Cell membrane</location>
        <topology evidence="1">Multi-pass membrane protein</topology>
    </subcellularLocation>
</comment>
<evidence type="ECO:0000256" key="3">
    <source>
        <dbReference type="ARBA" id="ARBA00022692"/>
    </source>
</evidence>
<dbReference type="GO" id="GO:0022857">
    <property type="term" value="F:transmembrane transporter activity"/>
    <property type="evidence" value="ECO:0007669"/>
    <property type="project" value="InterPro"/>
</dbReference>
<dbReference type="GO" id="GO:0005886">
    <property type="term" value="C:plasma membrane"/>
    <property type="evidence" value="ECO:0007669"/>
    <property type="project" value="UniProtKB-SubCell"/>
</dbReference>
<keyword evidence="8" id="KW-1185">Reference proteome</keyword>
<evidence type="ECO:0000256" key="4">
    <source>
        <dbReference type="ARBA" id="ARBA00022989"/>
    </source>
</evidence>
<feature type="transmembrane region" description="Helical" evidence="6">
    <location>
        <begin position="256"/>
        <end position="287"/>
    </location>
</feature>
<feature type="transmembrane region" description="Helical" evidence="6">
    <location>
        <begin position="159"/>
        <end position="184"/>
    </location>
</feature>
<feature type="transmembrane region" description="Helical" evidence="6">
    <location>
        <begin position="20"/>
        <end position="41"/>
    </location>
</feature>
<keyword evidence="3 6" id="KW-0812">Transmembrane</keyword>